<dbReference type="EMBL" id="JACOGD010000001">
    <property type="protein sequence ID" value="MBC3930274.1"/>
    <property type="molecule type" value="Genomic_DNA"/>
</dbReference>
<evidence type="ECO:0000313" key="1">
    <source>
        <dbReference type="EMBL" id="MBC3930274.1"/>
    </source>
</evidence>
<sequence>MDTKKTEQTLADKPRSILIAGYSAGLGSALERRFAQAGYEIITVARQHGATIHCDLTDAEASAELFARLDQTSAPLAGVIHNAMEFLRLPLLETSTQQMESVWRSMVLTAFNLTQQAVPRLIQQGGGSMLFSGASGSLRAGAGFAAFSSAKFALRGLVQALAREHGQDGIHAAHIVIDGLIRTEKTAIRFADARPASMIDPDALADQYFQLFHQAPSVWSQEIDIRPQDTRQQQGVRS</sequence>
<dbReference type="RefSeq" id="WP_186902162.1">
    <property type="nucleotide sequence ID" value="NZ_JACOGD010000001.1"/>
</dbReference>
<reference evidence="1 2" key="1">
    <citation type="submission" date="2020-08" db="EMBL/GenBank/DDBJ databases">
        <title>Novel species isolated from subtropical streams in China.</title>
        <authorList>
            <person name="Lu H."/>
        </authorList>
    </citation>
    <scope>NUCLEOTIDE SEQUENCE [LARGE SCALE GENOMIC DNA]</scope>
    <source>
        <strain evidence="1 2">CY22W</strain>
    </source>
</reference>
<dbReference type="PANTHER" id="PTHR43431">
    <property type="entry name" value="OXIDOREDUCTASE, SHORT CHAIN DEHYDROGENASE/REDUCTASE FAMILY (AFU_ORTHOLOGUE AFUA_5G14000)"/>
    <property type="match status" value="1"/>
</dbReference>
<accession>A0ABR7A034</accession>
<name>A0ABR7A034_9BURK</name>
<protein>
    <submittedName>
        <fullName evidence="1">SDR family NAD(P)-dependent oxidoreductase</fullName>
    </submittedName>
</protein>
<dbReference type="InterPro" id="IPR036291">
    <property type="entry name" value="NAD(P)-bd_dom_sf"/>
</dbReference>
<dbReference type="PANTHER" id="PTHR43431:SF7">
    <property type="entry name" value="OXIDOREDUCTASE, SHORT CHAIN DEHYDROGENASE_REDUCTASE FAMILY (AFU_ORTHOLOGUE AFUA_5G14000)"/>
    <property type="match status" value="1"/>
</dbReference>
<evidence type="ECO:0000313" key="2">
    <source>
        <dbReference type="Proteomes" id="UP000654304"/>
    </source>
</evidence>
<dbReference type="Pfam" id="PF00106">
    <property type="entry name" value="adh_short"/>
    <property type="match status" value="1"/>
</dbReference>
<dbReference type="SUPFAM" id="SSF51735">
    <property type="entry name" value="NAD(P)-binding Rossmann-fold domains"/>
    <property type="match status" value="1"/>
</dbReference>
<dbReference type="PRINTS" id="PR00081">
    <property type="entry name" value="GDHRDH"/>
</dbReference>
<organism evidence="1 2">
    <name type="scientific">Undibacterium curvum</name>
    <dbReference type="NCBI Taxonomy" id="2762294"/>
    <lineage>
        <taxon>Bacteria</taxon>
        <taxon>Pseudomonadati</taxon>
        <taxon>Pseudomonadota</taxon>
        <taxon>Betaproteobacteria</taxon>
        <taxon>Burkholderiales</taxon>
        <taxon>Oxalobacteraceae</taxon>
        <taxon>Undibacterium</taxon>
    </lineage>
</organism>
<dbReference type="Gene3D" id="3.40.50.720">
    <property type="entry name" value="NAD(P)-binding Rossmann-like Domain"/>
    <property type="match status" value="1"/>
</dbReference>
<gene>
    <name evidence="1" type="ORF">H8K43_01210</name>
</gene>
<proteinExistence type="predicted"/>
<keyword evidence="2" id="KW-1185">Reference proteome</keyword>
<comment type="caution">
    <text evidence="1">The sequence shown here is derived from an EMBL/GenBank/DDBJ whole genome shotgun (WGS) entry which is preliminary data.</text>
</comment>
<dbReference type="Proteomes" id="UP000654304">
    <property type="component" value="Unassembled WGS sequence"/>
</dbReference>
<dbReference type="InterPro" id="IPR002347">
    <property type="entry name" value="SDR_fam"/>
</dbReference>